<dbReference type="Proteomes" id="UP001169242">
    <property type="component" value="Unassembled WGS sequence"/>
</dbReference>
<dbReference type="Pfam" id="PF12957">
    <property type="entry name" value="DUF3846"/>
    <property type="match status" value="1"/>
</dbReference>
<dbReference type="AlphaFoldDB" id="A0AA42DM24"/>
<evidence type="ECO:0000259" key="1">
    <source>
        <dbReference type="Pfam" id="PF12957"/>
    </source>
</evidence>
<keyword evidence="3" id="KW-1185">Reference proteome</keyword>
<proteinExistence type="predicted"/>
<dbReference type="InterPro" id="IPR024559">
    <property type="entry name" value="DUF3846"/>
</dbReference>
<evidence type="ECO:0000313" key="2">
    <source>
        <dbReference type="EMBL" id="MDA3731363.1"/>
    </source>
</evidence>
<dbReference type="EMBL" id="JAQIFT010000033">
    <property type="protein sequence ID" value="MDA3731363.1"/>
    <property type="molecule type" value="Genomic_DNA"/>
</dbReference>
<sequence length="124" mass="13900">MKGSMMKVVKVEVGEPPQVKEIQNELAALQAEVGGLIECVYLEDGCLAIINEEGKINGMEPNRRIENDIICGPFFLCGDTPDGEFTSLNEEQIQKYTQQFSDVPTFTGEELELEPRMTFIGFDY</sequence>
<organism evidence="2 3">
    <name type="scientific">Holtiella tumoricola</name>
    <dbReference type="NCBI Taxonomy" id="3018743"/>
    <lineage>
        <taxon>Bacteria</taxon>
        <taxon>Bacillati</taxon>
        <taxon>Bacillota</taxon>
        <taxon>Clostridia</taxon>
        <taxon>Lachnospirales</taxon>
        <taxon>Cellulosilyticaceae</taxon>
        <taxon>Holtiella</taxon>
    </lineage>
</organism>
<evidence type="ECO:0000313" key="3">
    <source>
        <dbReference type="Proteomes" id="UP001169242"/>
    </source>
</evidence>
<reference evidence="2" key="1">
    <citation type="journal article" date="2023" name="Int. J. Syst. Evol. Microbiol.">
        <title>&lt;i&gt;Holtiella tumoricola&lt;/i&gt; gen. nov. sp. nov., isolated from a human clinical sample.</title>
        <authorList>
            <person name="Allen-Vercoe E."/>
            <person name="Daigneault M.C."/>
            <person name="Vancuren S.J."/>
            <person name="Cochrane K."/>
            <person name="O'Neal L.L."/>
            <person name="Sankaranarayanan K."/>
            <person name="Lawson P.A."/>
        </authorList>
    </citation>
    <scope>NUCLEOTIDE SEQUENCE</scope>
    <source>
        <strain evidence="2">CC70A</strain>
    </source>
</reference>
<accession>A0AA42DM24</accession>
<protein>
    <submittedName>
        <fullName evidence="2">DUF3846 domain-containing protein</fullName>
    </submittedName>
</protein>
<gene>
    <name evidence="2" type="ORF">PBV87_07715</name>
</gene>
<dbReference type="RefSeq" id="WP_271011751.1">
    <property type="nucleotide sequence ID" value="NZ_JAQIFT010000033.1"/>
</dbReference>
<comment type="caution">
    <text evidence="2">The sequence shown here is derived from an EMBL/GenBank/DDBJ whole genome shotgun (WGS) entry which is preliminary data.</text>
</comment>
<feature type="domain" description="DUF3846" evidence="1">
    <location>
        <begin position="6"/>
        <end position="101"/>
    </location>
</feature>
<name>A0AA42DM24_9FIRM</name>